<evidence type="ECO:0000256" key="5">
    <source>
        <dbReference type="ARBA" id="ARBA00022801"/>
    </source>
</evidence>
<keyword evidence="6 8" id="KW-0326">Glycosidase</keyword>
<dbReference type="GeneID" id="65917636"/>
<name>A0A0R1EYP6_9LACO</name>
<proteinExistence type="inferred from homology"/>
<comment type="subcellular location">
    <subcellularLocation>
        <location evidence="9">Cytoplasm</location>
    </subcellularLocation>
</comment>
<dbReference type="InterPro" id="IPR006232">
    <property type="entry name" value="Suc6P_hydrolase"/>
</dbReference>
<dbReference type="eggNOG" id="COG1621">
    <property type="taxonomic scope" value="Bacteria"/>
</dbReference>
<dbReference type="EMBL" id="AZCN01000074">
    <property type="protein sequence ID" value="KRK14603.1"/>
    <property type="molecule type" value="Genomic_DNA"/>
</dbReference>
<evidence type="ECO:0000256" key="2">
    <source>
        <dbReference type="ARBA" id="ARBA00009902"/>
    </source>
</evidence>
<evidence type="ECO:0000259" key="10">
    <source>
        <dbReference type="Pfam" id="PF00251"/>
    </source>
</evidence>
<dbReference type="Pfam" id="PF08244">
    <property type="entry name" value="Glyco_hydro_32C"/>
    <property type="match status" value="1"/>
</dbReference>
<dbReference type="NCBIfam" id="TIGR01322">
    <property type="entry name" value="scrB_fam"/>
    <property type="match status" value="1"/>
</dbReference>
<keyword evidence="9" id="KW-0119">Carbohydrate metabolism</keyword>
<dbReference type="SUPFAM" id="SSF75005">
    <property type="entry name" value="Arabinanase/levansucrase/invertase"/>
    <property type="match status" value="1"/>
</dbReference>
<comment type="catalytic activity">
    <reaction evidence="8">
        <text>Hydrolysis of terminal non-reducing beta-D-fructofuranoside residues in beta-D-fructofuranosides.</text>
        <dbReference type="EC" id="3.2.1.26"/>
    </reaction>
</comment>
<dbReference type="GO" id="GO:0005985">
    <property type="term" value="P:sucrose metabolic process"/>
    <property type="evidence" value="ECO:0007669"/>
    <property type="project" value="UniProtKB-UniPathway"/>
</dbReference>
<evidence type="ECO:0000256" key="3">
    <source>
        <dbReference type="ARBA" id="ARBA00012758"/>
    </source>
</evidence>
<evidence type="ECO:0000313" key="12">
    <source>
        <dbReference type="EMBL" id="KRK14603.1"/>
    </source>
</evidence>
<evidence type="ECO:0000256" key="7">
    <source>
        <dbReference type="ARBA" id="ARBA00033367"/>
    </source>
</evidence>
<dbReference type="Gene3D" id="2.115.10.20">
    <property type="entry name" value="Glycosyl hydrolase domain, family 43"/>
    <property type="match status" value="1"/>
</dbReference>
<dbReference type="GO" id="GO:0005737">
    <property type="term" value="C:cytoplasm"/>
    <property type="evidence" value="ECO:0007669"/>
    <property type="project" value="UniProtKB-SubCell"/>
</dbReference>
<evidence type="ECO:0000256" key="1">
    <source>
        <dbReference type="ARBA" id="ARBA00004914"/>
    </source>
</evidence>
<dbReference type="Gene3D" id="2.60.120.560">
    <property type="entry name" value="Exo-inulinase, domain 1"/>
    <property type="match status" value="1"/>
</dbReference>
<evidence type="ECO:0000256" key="6">
    <source>
        <dbReference type="ARBA" id="ARBA00023295"/>
    </source>
</evidence>
<comment type="pathway">
    <text evidence="1 9">Glycan biosynthesis; sucrose metabolism.</text>
</comment>
<keyword evidence="9" id="KW-0963">Cytoplasm</keyword>
<dbReference type="InterPro" id="IPR013189">
    <property type="entry name" value="Glyco_hydro_32_C"/>
</dbReference>
<dbReference type="AlphaFoldDB" id="A0A0R1EYP6"/>
<comment type="similarity">
    <text evidence="2 8">Belongs to the glycosyl hydrolase 32 family.</text>
</comment>
<organism evidence="12 13">
    <name type="scientific">Loigolactobacillus coryniformis subsp. coryniformis KCTC 3167 = DSM 20001</name>
    <dbReference type="NCBI Taxonomy" id="913848"/>
    <lineage>
        <taxon>Bacteria</taxon>
        <taxon>Bacillati</taxon>
        <taxon>Bacillota</taxon>
        <taxon>Bacilli</taxon>
        <taxon>Lactobacillales</taxon>
        <taxon>Lactobacillaceae</taxon>
        <taxon>Loigolactobacillus</taxon>
    </lineage>
</organism>
<dbReference type="SUPFAM" id="SSF49899">
    <property type="entry name" value="Concanavalin A-like lectins/glucanases"/>
    <property type="match status" value="1"/>
</dbReference>
<evidence type="ECO:0000313" key="13">
    <source>
        <dbReference type="Proteomes" id="UP000051181"/>
    </source>
</evidence>
<dbReference type="EC" id="3.2.1.26" evidence="3 8"/>
<dbReference type="Proteomes" id="UP000051181">
    <property type="component" value="Unassembled WGS sequence"/>
</dbReference>
<dbReference type="InterPro" id="IPR023296">
    <property type="entry name" value="Glyco_hydro_beta-prop_sf"/>
</dbReference>
<comment type="function">
    <text evidence="9">Enables the bacterium to metabolize sucrose as a sole carbon source.</text>
</comment>
<comment type="caution">
    <text evidence="12">The sequence shown here is derived from an EMBL/GenBank/DDBJ whole genome shotgun (WGS) entry which is preliminary data.</text>
</comment>
<dbReference type="CDD" id="cd18623">
    <property type="entry name" value="GH32_ScrB-like"/>
    <property type="match status" value="1"/>
</dbReference>
<dbReference type="Pfam" id="PF00251">
    <property type="entry name" value="Glyco_hydro_32N"/>
    <property type="match status" value="1"/>
</dbReference>
<dbReference type="PANTHER" id="PTHR43101:SF1">
    <property type="entry name" value="BETA-FRUCTOSIDASE"/>
    <property type="match status" value="1"/>
</dbReference>
<protein>
    <recommendedName>
        <fullName evidence="4 8">Sucrose-6-phosphate hydrolase</fullName>
        <ecNumber evidence="3 8">3.2.1.26</ecNumber>
    </recommendedName>
    <alternativeName>
        <fullName evidence="7 9">Invertase</fullName>
    </alternativeName>
</protein>
<feature type="domain" description="Glycosyl hydrolase family 32 N-terminal" evidence="10">
    <location>
        <begin position="41"/>
        <end position="343"/>
    </location>
</feature>
<sequence>MTLIKKWTRALRYQSYSKWPPATQQALLATVSTSPWRLGYHIQSDSGLLNDPNGFAYFNNKWHLYYQNFPFGPVHGLKSWRHLTSDDLVHWQKTAGDLLPDSAYDSHGAYSGSALPLGNQLFLMYTGNVRDANWQRHPYQNGAVLDQHNQLTKLSKPLISEPPAGYTSEFRDPQIIAKQDQYWAFIGGQTNDKVGTILVYQSNDLHQWDFMGPLQLDQPKIGYMIECPNLIQIGNTTVLISCPQGLAQSTLAYQNIYPNTYLLSDQVDWENLTFNAQYSLKLLDDGFDVYATQAINAPDGRALAVSWIGLPEIDYPTDRYGWAHCLSLIKELTIKDGHLYQYPVSENQKLRTDEQQFNVQATPAPTVIQANSGQQYELALNLAADQEITLHIAENSDASAFFEVKLNSKTGVVTVDRQAAGEPFAEKYGTVRTSQLPAHHAITLNLFVDHSVCEMYLNHGYTTLTARFFPKPGQQQLSVSSPTTAELTGKFWQLNAID</sequence>
<reference evidence="12 13" key="1">
    <citation type="journal article" date="2015" name="Genome Announc.">
        <title>Expanding the biotechnology potential of lactobacilli through comparative genomics of 213 strains and associated genera.</title>
        <authorList>
            <person name="Sun Z."/>
            <person name="Harris H.M."/>
            <person name="McCann A."/>
            <person name="Guo C."/>
            <person name="Argimon S."/>
            <person name="Zhang W."/>
            <person name="Yang X."/>
            <person name="Jeffery I.B."/>
            <person name="Cooney J.C."/>
            <person name="Kagawa T.F."/>
            <person name="Liu W."/>
            <person name="Song Y."/>
            <person name="Salvetti E."/>
            <person name="Wrobel A."/>
            <person name="Rasinkangas P."/>
            <person name="Parkhill J."/>
            <person name="Rea M.C."/>
            <person name="O'Sullivan O."/>
            <person name="Ritari J."/>
            <person name="Douillard F.P."/>
            <person name="Paul Ross R."/>
            <person name="Yang R."/>
            <person name="Briner A.E."/>
            <person name="Felis G.E."/>
            <person name="de Vos W.M."/>
            <person name="Barrangou R."/>
            <person name="Klaenhammer T.R."/>
            <person name="Caufield P.W."/>
            <person name="Cui Y."/>
            <person name="Zhang H."/>
            <person name="O'Toole P.W."/>
        </authorList>
    </citation>
    <scope>NUCLEOTIDE SEQUENCE [LARGE SCALE GENOMIC DNA]</scope>
    <source>
        <strain evidence="12 13">DSM 20001</strain>
    </source>
</reference>
<dbReference type="InterPro" id="IPR051214">
    <property type="entry name" value="GH32_Enzymes"/>
</dbReference>
<dbReference type="UniPathway" id="UPA00238"/>
<feature type="domain" description="Glycosyl hydrolase family 32 C-terminal" evidence="11">
    <location>
        <begin position="348"/>
        <end position="486"/>
    </location>
</feature>
<dbReference type="SMART" id="SM00640">
    <property type="entry name" value="Glyco_32"/>
    <property type="match status" value="1"/>
</dbReference>
<dbReference type="GO" id="GO:0004564">
    <property type="term" value="F:beta-fructofuranosidase activity"/>
    <property type="evidence" value="ECO:0007669"/>
    <property type="project" value="UniProtKB-EC"/>
</dbReference>
<keyword evidence="5 8" id="KW-0378">Hydrolase</keyword>
<dbReference type="RefSeq" id="WP_003678869.1">
    <property type="nucleotide sequence ID" value="NZ_AZCN01000074.1"/>
</dbReference>
<accession>A0A0R1EYP6</accession>
<evidence type="ECO:0000259" key="11">
    <source>
        <dbReference type="Pfam" id="PF08244"/>
    </source>
</evidence>
<dbReference type="PANTHER" id="PTHR43101">
    <property type="entry name" value="BETA-FRUCTOSIDASE"/>
    <property type="match status" value="1"/>
</dbReference>
<dbReference type="InterPro" id="IPR013148">
    <property type="entry name" value="Glyco_hydro_32_N"/>
</dbReference>
<dbReference type="PATRIC" id="fig|913848.6.peg.2314"/>
<dbReference type="InterPro" id="IPR001362">
    <property type="entry name" value="Glyco_hydro_32"/>
</dbReference>
<dbReference type="InterPro" id="IPR013320">
    <property type="entry name" value="ConA-like_dom_sf"/>
</dbReference>
<gene>
    <name evidence="12" type="ORF">FD22_GL002267</name>
</gene>
<evidence type="ECO:0000256" key="9">
    <source>
        <dbReference type="RuleBase" id="RU365015"/>
    </source>
</evidence>
<evidence type="ECO:0000256" key="4">
    <source>
        <dbReference type="ARBA" id="ARBA00019623"/>
    </source>
</evidence>
<evidence type="ECO:0000256" key="8">
    <source>
        <dbReference type="RuleBase" id="RU362110"/>
    </source>
</evidence>